<dbReference type="AlphaFoldDB" id="A0A4V2SVT8"/>
<dbReference type="Gene3D" id="6.10.340.10">
    <property type="match status" value="1"/>
</dbReference>
<comment type="caution">
    <text evidence="18">The sequence shown here is derived from an EMBL/GenBank/DDBJ whole genome shotgun (WGS) entry which is preliminary data.</text>
</comment>
<accession>A0A4V2SVT8</accession>
<dbReference type="PROSITE" id="PS50885">
    <property type="entry name" value="HAMP"/>
    <property type="match status" value="1"/>
</dbReference>
<dbReference type="InterPro" id="IPR050980">
    <property type="entry name" value="2C_sensor_his_kinase"/>
</dbReference>
<dbReference type="InterPro" id="IPR036097">
    <property type="entry name" value="HisK_dim/P_sf"/>
</dbReference>
<dbReference type="SUPFAM" id="SSF55874">
    <property type="entry name" value="ATPase domain of HSP90 chaperone/DNA topoisomerase II/histidine kinase"/>
    <property type="match status" value="1"/>
</dbReference>
<dbReference type="Pfam" id="PF00512">
    <property type="entry name" value="HisKA"/>
    <property type="match status" value="1"/>
</dbReference>
<evidence type="ECO:0000256" key="4">
    <source>
        <dbReference type="ARBA" id="ARBA00022475"/>
    </source>
</evidence>
<evidence type="ECO:0000256" key="13">
    <source>
        <dbReference type="ARBA" id="ARBA00023012"/>
    </source>
</evidence>
<keyword evidence="9" id="KW-0547">Nucleotide-binding</keyword>
<dbReference type="PRINTS" id="PR00344">
    <property type="entry name" value="BCTRLSENSOR"/>
</dbReference>
<dbReference type="CDD" id="cd00075">
    <property type="entry name" value="HATPase"/>
    <property type="match status" value="1"/>
</dbReference>
<sequence>MLPRGLYGRAALILLVPVIALQLVVSVVFIQRHFEDVTRQMILSMSPGLNHLHATAQAAPDTVRARAALEALGRALAIETELPGQPQPSGGKRLFYDLSGRVVVEALYDLVPAMTGVDLATNDRFVRLSMATRHGVLEVVFDRKRVSAAKPHQLLVLMVLTGLLMTLIAYLFLRNQLKPIKRLAAAAEAFGKGRIVPYRPSGATEVRAAGRAFVDMRDRIERQIEQRTMMLSGVSHDLRTPLTRLRLELAMTEDCAEAEAMLSDLSQMERMIDTFLDFARAEALDDPAPCDPADLVRDAAARARAQGGRIIIGPLSGGEVTTLRPLALERALQNLVGNAMRHGTQVRLGLEWRPRHLVFTVEDDGPGIPEARREEAMQPFHRLDAARNQDLGTGVGLGLAIAADIARGHGGELRLGQSPTLGGLRAELAVAR</sequence>
<dbReference type="Pfam" id="PF00672">
    <property type="entry name" value="HAMP"/>
    <property type="match status" value="1"/>
</dbReference>
<dbReference type="Gene3D" id="3.30.565.10">
    <property type="entry name" value="Histidine kinase-like ATPase, C-terminal domain"/>
    <property type="match status" value="1"/>
</dbReference>
<evidence type="ECO:0000259" key="16">
    <source>
        <dbReference type="PROSITE" id="PS50109"/>
    </source>
</evidence>
<dbReference type="PANTHER" id="PTHR44936:SF5">
    <property type="entry name" value="SENSOR HISTIDINE KINASE ENVZ"/>
    <property type="match status" value="1"/>
</dbReference>
<dbReference type="SUPFAM" id="SSF47384">
    <property type="entry name" value="Homodimeric domain of signal transducing histidine kinase"/>
    <property type="match status" value="1"/>
</dbReference>
<keyword evidence="7" id="KW-0808">Transferase</keyword>
<feature type="domain" description="Histidine kinase" evidence="16">
    <location>
        <begin position="233"/>
        <end position="432"/>
    </location>
</feature>
<dbReference type="CDD" id="cd00082">
    <property type="entry name" value="HisKA"/>
    <property type="match status" value="1"/>
</dbReference>
<keyword evidence="10 18" id="KW-0418">Kinase</keyword>
<name>A0A4V2SVT8_9RHOB</name>
<gene>
    <name evidence="18" type="ORF">EV663_11651</name>
</gene>
<evidence type="ECO:0000256" key="7">
    <source>
        <dbReference type="ARBA" id="ARBA00022679"/>
    </source>
</evidence>
<evidence type="ECO:0000256" key="2">
    <source>
        <dbReference type="ARBA" id="ARBA00004429"/>
    </source>
</evidence>
<feature type="transmembrane region" description="Helical" evidence="15">
    <location>
        <begin position="154"/>
        <end position="173"/>
    </location>
</feature>
<evidence type="ECO:0000313" key="18">
    <source>
        <dbReference type="EMBL" id="TCP59756.1"/>
    </source>
</evidence>
<dbReference type="PROSITE" id="PS50109">
    <property type="entry name" value="HIS_KIN"/>
    <property type="match status" value="1"/>
</dbReference>
<dbReference type="EC" id="2.7.13.3" evidence="3"/>
<evidence type="ECO:0000256" key="9">
    <source>
        <dbReference type="ARBA" id="ARBA00022741"/>
    </source>
</evidence>
<dbReference type="SMART" id="SM00304">
    <property type="entry name" value="HAMP"/>
    <property type="match status" value="1"/>
</dbReference>
<keyword evidence="4" id="KW-1003">Cell membrane</keyword>
<evidence type="ECO:0000256" key="14">
    <source>
        <dbReference type="ARBA" id="ARBA00023136"/>
    </source>
</evidence>
<dbReference type="InterPro" id="IPR005467">
    <property type="entry name" value="His_kinase_dom"/>
</dbReference>
<evidence type="ECO:0000256" key="6">
    <source>
        <dbReference type="ARBA" id="ARBA00022553"/>
    </source>
</evidence>
<keyword evidence="14 15" id="KW-0472">Membrane</keyword>
<dbReference type="CDD" id="cd06225">
    <property type="entry name" value="HAMP"/>
    <property type="match status" value="1"/>
</dbReference>
<keyword evidence="8 15" id="KW-0812">Transmembrane</keyword>
<dbReference type="Gene3D" id="1.10.287.130">
    <property type="match status" value="1"/>
</dbReference>
<comment type="catalytic activity">
    <reaction evidence="1">
        <text>ATP + protein L-histidine = ADP + protein N-phospho-L-histidine.</text>
        <dbReference type="EC" id="2.7.13.3"/>
    </reaction>
</comment>
<feature type="transmembrane region" description="Helical" evidence="15">
    <location>
        <begin position="6"/>
        <end position="30"/>
    </location>
</feature>
<dbReference type="SMART" id="SM00387">
    <property type="entry name" value="HATPase_c"/>
    <property type="match status" value="1"/>
</dbReference>
<evidence type="ECO:0000256" key="8">
    <source>
        <dbReference type="ARBA" id="ARBA00022692"/>
    </source>
</evidence>
<evidence type="ECO:0000256" key="15">
    <source>
        <dbReference type="SAM" id="Phobius"/>
    </source>
</evidence>
<comment type="subcellular location">
    <subcellularLocation>
        <location evidence="2">Cell inner membrane</location>
        <topology evidence="2">Multi-pass membrane protein</topology>
    </subcellularLocation>
</comment>
<dbReference type="PANTHER" id="PTHR44936">
    <property type="entry name" value="SENSOR PROTEIN CREC"/>
    <property type="match status" value="1"/>
</dbReference>
<dbReference type="InterPro" id="IPR003661">
    <property type="entry name" value="HisK_dim/P_dom"/>
</dbReference>
<evidence type="ECO:0000256" key="3">
    <source>
        <dbReference type="ARBA" id="ARBA00012438"/>
    </source>
</evidence>
<keyword evidence="12 15" id="KW-1133">Transmembrane helix</keyword>
<protein>
    <recommendedName>
        <fullName evidence="3">histidine kinase</fullName>
        <ecNumber evidence="3">2.7.13.3</ecNumber>
    </recommendedName>
</protein>
<dbReference type="Proteomes" id="UP000295050">
    <property type="component" value="Unassembled WGS sequence"/>
</dbReference>
<evidence type="ECO:0000256" key="12">
    <source>
        <dbReference type="ARBA" id="ARBA00022989"/>
    </source>
</evidence>
<proteinExistence type="predicted"/>
<organism evidence="18 19">
    <name type="scientific">Rhodovulum bhavnagarense</name>
    <dbReference type="NCBI Taxonomy" id="992286"/>
    <lineage>
        <taxon>Bacteria</taxon>
        <taxon>Pseudomonadati</taxon>
        <taxon>Pseudomonadota</taxon>
        <taxon>Alphaproteobacteria</taxon>
        <taxon>Rhodobacterales</taxon>
        <taxon>Paracoccaceae</taxon>
        <taxon>Rhodovulum</taxon>
    </lineage>
</organism>
<dbReference type="EMBL" id="SLXU01000016">
    <property type="protein sequence ID" value="TCP59756.1"/>
    <property type="molecule type" value="Genomic_DNA"/>
</dbReference>
<dbReference type="GO" id="GO:0000155">
    <property type="term" value="F:phosphorelay sensor kinase activity"/>
    <property type="evidence" value="ECO:0007669"/>
    <property type="project" value="InterPro"/>
</dbReference>
<dbReference type="InterPro" id="IPR003594">
    <property type="entry name" value="HATPase_dom"/>
</dbReference>
<keyword evidence="11" id="KW-0067">ATP-binding</keyword>
<evidence type="ECO:0000256" key="11">
    <source>
        <dbReference type="ARBA" id="ARBA00022840"/>
    </source>
</evidence>
<evidence type="ECO:0000259" key="17">
    <source>
        <dbReference type="PROSITE" id="PS50885"/>
    </source>
</evidence>
<evidence type="ECO:0000256" key="10">
    <source>
        <dbReference type="ARBA" id="ARBA00022777"/>
    </source>
</evidence>
<dbReference type="GO" id="GO:0005886">
    <property type="term" value="C:plasma membrane"/>
    <property type="evidence" value="ECO:0007669"/>
    <property type="project" value="UniProtKB-SubCell"/>
</dbReference>
<keyword evidence="5" id="KW-0997">Cell inner membrane</keyword>
<dbReference type="GO" id="GO:0005524">
    <property type="term" value="F:ATP binding"/>
    <property type="evidence" value="ECO:0007669"/>
    <property type="project" value="UniProtKB-KW"/>
</dbReference>
<dbReference type="Pfam" id="PF02518">
    <property type="entry name" value="HATPase_c"/>
    <property type="match status" value="1"/>
</dbReference>
<feature type="domain" description="HAMP" evidence="17">
    <location>
        <begin position="174"/>
        <end position="225"/>
    </location>
</feature>
<keyword evidence="13" id="KW-0902">Two-component regulatory system</keyword>
<dbReference type="InterPro" id="IPR004358">
    <property type="entry name" value="Sig_transdc_His_kin-like_C"/>
</dbReference>
<dbReference type="InterPro" id="IPR003660">
    <property type="entry name" value="HAMP_dom"/>
</dbReference>
<dbReference type="SMART" id="SM00388">
    <property type="entry name" value="HisKA"/>
    <property type="match status" value="1"/>
</dbReference>
<evidence type="ECO:0000313" key="19">
    <source>
        <dbReference type="Proteomes" id="UP000295050"/>
    </source>
</evidence>
<reference evidence="18 19" key="1">
    <citation type="submission" date="2019-03" db="EMBL/GenBank/DDBJ databases">
        <title>Genomic Encyclopedia of Type Strains, Phase IV (KMG-IV): sequencing the most valuable type-strain genomes for metagenomic binning, comparative biology and taxonomic classification.</title>
        <authorList>
            <person name="Goeker M."/>
        </authorList>
    </citation>
    <scope>NUCLEOTIDE SEQUENCE [LARGE SCALE GENOMIC DNA]</scope>
    <source>
        <strain evidence="18 19">DSM 24766</strain>
    </source>
</reference>
<evidence type="ECO:0000256" key="1">
    <source>
        <dbReference type="ARBA" id="ARBA00000085"/>
    </source>
</evidence>
<dbReference type="InterPro" id="IPR036890">
    <property type="entry name" value="HATPase_C_sf"/>
</dbReference>
<evidence type="ECO:0000256" key="5">
    <source>
        <dbReference type="ARBA" id="ARBA00022519"/>
    </source>
</evidence>
<keyword evidence="6" id="KW-0597">Phosphoprotein</keyword>
<keyword evidence="19" id="KW-1185">Reference proteome</keyword>